<gene>
    <name evidence="3" type="ORF">PNEJI1_001438</name>
</gene>
<keyword evidence="2" id="KW-0732">Signal</keyword>
<evidence type="ECO:0000313" key="3">
    <source>
        <dbReference type="EMBL" id="CCJ31045.1"/>
    </source>
</evidence>
<reference evidence="3 4" key="1">
    <citation type="journal article" date="2012" name="MBio">
        <title>De novo assembly of the Pneumocystis jirovecii genome from a single bronchoalveolar lavage fluid specimen from a patient.</title>
        <authorList>
            <person name="Cisse O.H."/>
            <person name="Pagni M."/>
            <person name="Hauser P.M."/>
        </authorList>
    </citation>
    <scope>NUCLEOTIDE SEQUENCE [LARGE SCALE GENOMIC DNA]</scope>
    <source>
        <strain evidence="3 4">SE8</strain>
    </source>
</reference>
<feature type="compositionally biased region" description="Polar residues" evidence="1">
    <location>
        <begin position="93"/>
        <end position="102"/>
    </location>
</feature>
<feature type="chain" id="PRO_5003947473" evidence="2">
    <location>
        <begin position="17"/>
        <end position="111"/>
    </location>
</feature>
<feature type="region of interest" description="Disordered" evidence="1">
    <location>
        <begin position="89"/>
        <end position="111"/>
    </location>
</feature>
<sequence>MSLLQTLLLYLSSTESSDSSVESISLPKYFISSCLKKARSPTPGISVGRPALSCLLAALSISCIVNPPSPASGVATSFLTGVRIGAYPGGGSRTLNPFTGNISSSSSSEKS</sequence>
<feature type="signal peptide" evidence="2">
    <location>
        <begin position="1"/>
        <end position="16"/>
    </location>
</feature>
<dbReference type="Proteomes" id="UP000010422">
    <property type="component" value="Unassembled WGS sequence"/>
</dbReference>
<dbReference type="EMBL" id="CAKM01000276">
    <property type="protein sequence ID" value="CCJ31045.1"/>
    <property type="molecule type" value="Genomic_DNA"/>
</dbReference>
<dbReference type="VEuPathDB" id="FungiDB:PNEJI1_001438"/>
<protein>
    <submittedName>
        <fullName evidence="3">Uncharacterized protein</fullName>
    </submittedName>
</protein>
<evidence type="ECO:0000256" key="1">
    <source>
        <dbReference type="SAM" id="MobiDB-lite"/>
    </source>
</evidence>
<comment type="caution">
    <text evidence="3">The sequence shown here is derived from an EMBL/GenBank/DDBJ whole genome shotgun (WGS) entry which is preliminary data.</text>
</comment>
<evidence type="ECO:0000313" key="4">
    <source>
        <dbReference type="Proteomes" id="UP000010422"/>
    </source>
</evidence>
<evidence type="ECO:0000256" key="2">
    <source>
        <dbReference type="SAM" id="SignalP"/>
    </source>
</evidence>
<dbReference type="AlphaFoldDB" id="L0PHB5"/>
<accession>L0PHB5</accession>
<name>L0PHB5_PNEJI</name>
<organism evidence="4">
    <name type="scientific">Pneumocystis jirovecii</name>
    <name type="common">Human pneumocystis pneumonia agent</name>
    <dbReference type="NCBI Taxonomy" id="42068"/>
    <lineage>
        <taxon>Eukaryota</taxon>
        <taxon>Fungi</taxon>
        <taxon>Dikarya</taxon>
        <taxon>Ascomycota</taxon>
        <taxon>Taphrinomycotina</taxon>
        <taxon>Pneumocystomycetes</taxon>
        <taxon>Pneumocystaceae</taxon>
        <taxon>Pneumocystis</taxon>
    </lineage>
</organism>
<proteinExistence type="predicted"/>
<dbReference type="InParanoid" id="L0PHB5"/>